<comment type="caution">
    <text evidence="3">The sequence shown here is derived from an EMBL/GenBank/DDBJ whole genome shotgun (WGS) entry which is preliminary data.</text>
</comment>
<accession>A0A420EL41</accession>
<feature type="transmembrane region" description="Helical" evidence="1">
    <location>
        <begin position="281"/>
        <end position="303"/>
    </location>
</feature>
<feature type="transmembrane region" description="Helical" evidence="1">
    <location>
        <begin position="100"/>
        <end position="120"/>
    </location>
</feature>
<name>A0A420EL41_9ALTE</name>
<proteinExistence type="predicted"/>
<dbReference type="OrthoDB" id="327621at2"/>
<keyword evidence="4" id="KW-1185">Reference proteome</keyword>
<dbReference type="Pfam" id="PF09925">
    <property type="entry name" value="DUF2157"/>
    <property type="match status" value="1"/>
</dbReference>
<feature type="transmembrane region" description="Helical" evidence="1">
    <location>
        <begin position="71"/>
        <end position="91"/>
    </location>
</feature>
<gene>
    <name evidence="3" type="ORF">DBZ36_02035</name>
</gene>
<feature type="transmembrane region" description="Helical" evidence="1">
    <location>
        <begin position="232"/>
        <end position="249"/>
    </location>
</feature>
<dbReference type="EMBL" id="RAQO01000002">
    <property type="protein sequence ID" value="RKF21451.1"/>
    <property type="molecule type" value="Genomic_DNA"/>
</dbReference>
<feature type="transmembrane region" description="Helical" evidence="1">
    <location>
        <begin position="126"/>
        <end position="143"/>
    </location>
</feature>
<dbReference type="InterPro" id="IPR018677">
    <property type="entry name" value="DUF2157"/>
</dbReference>
<feature type="transmembrane region" description="Helical" evidence="1">
    <location>
        <begin position="44"/>
        <end position="65"/>
    </location>
</feature>
<dbReference type="AlphaFoldDB" id="A0A420EL41"/>
<protein>
    <submittedName>
        <fullName evidence="3">DUF2157 domain-containing protein</fullName>
    </submittedName>
</protein>
<evidence type="ECO:0000313" key="4">
    <source>
        <dbReference type="Proteomes" id="UP000286482"/>
    </source>
</evidence>
<sequence>MNSRSKITNYIEQGCIDKHDIPQALGLAHLSPEPRHWYKFISQLSYWLSAIAFSCAVIFFFAYNWDAMGRFAKLAVVQSLLVLAIGSYCLLPAKSMLGKMLLFTSSLFVGALLALIGQIYQSGADPWTLFALWALLIVPWMLISQLPALYLFWIGLLTLSAGLYVDGIGYSGFVYWVCFVISSFALICWELCSLKYKWLKQAWASRILLAISLLSINNLLAEQVFWSQDASYWRWLVWGLWSLGCFFIYRFKKPDLMVLAALALSFIVVVDMHLVKYVLESAGGMLLITGLTIAMGSFASHWLKTVGRQWNQ</sequence>
<dbReference type="RefSeq" id="WP_120353254.1">
    <property type="nucleotide sequence ID" value="NZ_RAQO01000002.1"/>
</dbReference>
<feature type="transmembrane region" description="Helical" evidence="1">
    <location>
        <begin position="173"/>
        <end position="191"/>
    </location>
</feature>
<feature type="transmembrane region" description="Helical" evidence="1">
    <location>
        <begin position="256"/>
        <end position="275"/>
    </location>
</feature>
<keyword evidence="1" id="KW-1133">Transmembrane helix</keyword>
<keyword evidence="1" id="KW-0812">Transmembrane</keyword>
<evidence type="ECO:0000259" key="2">
    <source>
        <dbReference type="Pfam" id="PF09925"/>
    </source>
</evidence>
<feature type="transmembrane region" description="Helical" evidence="1">
    <location>
        <begin position="203"/>
        <end position="220"/>
    </location>
</feature>
<evidence type="ECO:0000256" key="1">
    <source>
        <dbReference type="SAM" id="Phobius"/>
    </source>
</evidence>
<dbReference type="Proteomes" id="UP000286482">
    <property type="component" value="Unassembled WGS sequence"/>
</dbReference>
<feature type="domain" description="DUF2157" evidence="2">
    <location>
        <begin position="10"/>
        <end position="148"/>
    </location>
</feature>
<organism evidence="3 4">
    <name type="scientific">Alginatibacterium sediminis</name>
    <dbReference type="NCBI Taxonomy" id="2164068"/>
    <lineage>
        <taxon>Bacteria</taxon>
        <taxon>Pseudomonadati</taxon>
        <taxon>Pseudomonadota</taxon>
        <taxon>Gammaproteobacteria</taxon>
        <taxon>Alteromonadales</taxon>
        <taxon>Alteromonadaceae</taxon>
        <taxon>Alginatibacterium</taxon>
    </lineage>
</organism>
<feature type="transmembrane region" description="Helical" evidence="1">
    <location>
        <begin position="150"/>
        <end position="167"/>
    </location>
</feature>
<keyword evidence="1" id="KW-0472">Membrane</keyword>
<reference evidence="3 4" key="1">
    <citation type="submission" date="2018-09" db="EMBL/GenBank/DDBJ databases">
        <authorList>
            <person name="Wang Z."/>
        </authorList>
    </citation>
    <scope>NUCLEOTIDE SEQUENCE [LARGE SCALE GENOMIC DNA]</scope>
    <source>
        <strain evidence="3 4">ALS 81</strain>
    </source>
</reference>
<evidence type="ECO:0000313" key="3">
    <source>
        <dbReference type="EMBL" id="RKF21451.1"/>
    </source>
</evidence>